<dbReference type="GO" id="GO:0140664">
    <property type="term" value="F:ATP-dependent DNA damage sensor activity"/>
    <property type="evidence" value="ECO:0007669"/>
    <property type="project" value="InterPro"/>
</dbReference>
<reference evidence="2" key="1">
    <citation type="submission" date="2021-02" db="EMBL/GenBank/DDBJ databases">
        <authorList>
            <person name="Palmer J.M."/>
        </authorList>
    </citation>
    <scope>NUCLEOTIDE SEQUENCE</scope>
    <source>
        <strain evidence="2">SCRP734</strain>
    </source>
</reference>
<sequence length="321" mass="37037">MARIRKYLLLDLGKPYRQPLRQRHYRKGLQRLSRLLRHGKRMKKTRRSLDMTEGFVTSTPETPTCPRMGSPLIATSPHIEHDAFEIADEDAASIATEVNDDASVASAEVIRQVDRKFILVQAATFRGRLVLCIDQHAADERVRLEKLEEEIFGRDGSLRRVETQEHEPPLALRMNFNEHQVVNNYEVLIRSWGFDFECITSEPENNFFRMRRKPESGENARVLLHATPKVEKRVTNADDFRDFVDYLFSSGVTSPQSRIRPPVITRLLHSRACRSAIMFGDWFCLGQRRDLIEELKTCQLPFQCAHGRPSVVPLAEILSVK</sequence>
<dbReference type="InterPro" id="IPR038973">
    <property type="entry name" value="MutL/Mlh/Pms-like"/>
</dbReference>
<protein>
    <submittedName>
        <fullName evidence="2">DNA mismatch repair protein</fullName>
    </submittedName>
</protein>
<accession>A0A8T1W881</accession>
<dbReference type="SMART" id="SM00853">
    <property type="entry name" value="MutL_C"/>
    <property type="match status" value="1"/>
</dbReference>
<evidence type="ECO:0000313" key="2">
    <source>
        <dbReference type="EMBL" id="KAG7390162.1"/>
    </source>
</evidence>
<organism evidence="2 3">
    <name type="scientific">Phytophthora pseudosyringae</name>
    <dbReference type="NCBI Taxonomy" id="221518"/>
    <lineage>
        <taxon>Eukaryota</taxon>
        <taxon>Sar</taxon>
        <taxon>Stramenopiles</taxon>
        <taxon>Oomycota</taxon>
        <taxon>Peronosporomycetes</taxon>
        <taxon>Peronosporales</taxon>
        <taxon>Peronosporaceae</taxon>
        <taxon>Phytophthora</taxon>
    </lineage>
</organism>
<dbReference type="GO" id="GO:0005524">
    <property type="term" value="F:ATP binding"/>
    <property type="evidence" value="ECO:0007669"/>
    <property type="project" value="InterPro"/>
</dbReference>
<gene>
    <name evidence="2" type="primary">MLH3_1</name>
    <name evidence="2" type="ORF">PHYPSEUDO_008616</name>
</gene>
<dbReference type="Pfam" id="PF08676">
    <property type="entry name" value="MutL_C"/>
    <property type="match status" value="1"/>
</dbReference>
<dbReference type="GO" id="GO:0016887">
    <property type="term" value="F:ATP hydrolysis activity"/>
    <property type="evidence" value="ECO:0007669"/>
    <property type="project" value="InterPro"/>
</dbReference>
<dbReference type="GO" id="GO:0032300">
    <property type="term" value="C:mismatch repair complex"/>
    <property type="evidence" value="ECO:0007669"/>
    <property type="project" value="InterPro"/>
</dbReference>
<feature type="domain" description="MutL C-terminal dimerisation" evidence="1">
    <location>
        <begin position="109"/>
        <end position="283"/>
    </location>
</feature>
<name>A0A8T1W881_9STRA</name>
<evidence type="ECO:0000259" key="1">
    <source>
        <dbReference type="SMART" id="SM00853"/>
    </source>
</evidence>
<evidence type="ECO:0000313" key="3">
    <source>
        <dbReference type="Proteomes" id="UP000694044"/>
    </source>
</evidence>
<dbReference type="Proteomes" id="UP000694044">
    <property type="component" value="Unassembled WGS sequence"/>
</dbReference>
<keyword evidence="3" id="KW-1185">Reference proteome</keyword>
<dbReference type="OrthoDB" id="429932at2759"/>
<dbReference type="AlphaFoldDB" id="A0A8T1W881"/>
<dbReference type="InterPro" id="IPR014790">
    <property type="entry name" value="MutL_C"/>
</dbReference>
<proteinExistence type="predicted"/>
<comment type="caution">
    <text evidence="2">The sequence shown here is derived from an EMBL/GenBank/DDBJ whole genome shotgun (WGS) entry which is preliminary data.</text>
</comment>
<dbReference type="PANTHER" id="PTHR10073">
    <property type="entry name" value="DNA MISMATCH REPAIR PROTEIN MLH, PMS, MUTL"/>
    <property type="match status" value="1"/>
</dbReference>
<dbReference type="PANTHER" id="PTHR10073:SF47">
    <property type="entry name" value="DNA MISMATCH REPAIR PROTEIN MLH3"/>
    <property type="match status" value="1"/>
</dbReference>
<dbReference type="EMBL" id="JAGDFM010000035">
    <property type="protein sequence ID" value="KAG7390162.1"/>
    <property type="molecule type" value="Genomic_DNA"/>
</dbReference>
<dbReference type="GO" id="GO:0006298">
    <property type="term" value="P:mismatch repair"/>
    <property type="evidence" value="ECO:0007669"/>
    <property type="project" value="InterPro"/>
</dbReference>